<accession>A0ABW8TC26</accession>
<evidence type="ECO:0000256" key="2">
    <source>
        <dbReference type="ARBA" id="ARBA00022559"/>
    </source>
</evidence>
<evidence type="ECO:0000256" key="3">
    <source>
        <dbReference type="ARBA" id="ARBA00023002"/>
    </source>
</evidence>
<dbReference type="CDD" id="cd00340">
    <property type="entry name" value="GSH_Peroxidase"/>
    <property type="match status" value="1"/>
</dbReference>
<gene>
    <name evidence="5" type="ORF">ACJDT4_04905</name>
</gene>
<evidence type="ECO:0000256" key="1">
    <source>
        <dbReference type="ARBA" id="ARBA00006926"/>
    </source>
</evidence>
<dbReference type="InterPro" id="IPR036249">
    <property type="entry name" value="Thioredoxin-like_sf"/>
</dbReference>
<dbReference type="PANTHER" id="PTHR11592:SF78">
    <property type="entry name" value="GLUTATHIONE PEROXIDASE"/>
    <property type="match status" value="1"/>
</dbReference>
<reference evidence="5 6" key="1">
    <citation type="submission" date="2024-11" db="EMBL/GenBank/DDBJ databases">
        <authorList>
            <person name="Heng Y.C."/>
            <person name="Lim A.C.H."/>
            <person name="Lee J.K.Y."/>
            <person name="Kittelmann S."/>
        </authorList>
    </citation>
    <scope>NUCLEOTIDE SEQUENCE [LARGE SCALE GENOMIC DNA]</scope>
    <source>
        <strain evidence="5 6">WILCCON 0114</strain>
    </source>
</reference>
<evidence type="ECO:0000313" key="6">
    <source>
        <dbReference type="Proteomes" id="UP001623592"/>
    </source>
</evidence>
<dbReference type="SUPFAM" id="SSF52833">
    <property type="entry name" value="Thioredoxin-like"/>
    <property type="match status" value="1"/>
</dbReference>
<comment type="similarity">
    <text evidence="1 4">Belongs to the glutathione peroxidase family.</text>
</comment>
<dbReference type="Pfam" id="PF00255">
    <property type="entry name" value="GSHPx"/>
    <property type="match status" value="1"/>
</dbReference>
<dbReference type="EMBL" id="JBJIAA010000003">
    <property type="protein sequence ID" value="MFL0249752.1"/>
    <property type="molecule type" value="Genomic_DNA"/>
</dbReference>
<sequence>MNIYDYKFIDINGKEVAFKDYENKVLLIVNIASKCGFTPQLEDLEKIYKKYNKDGLEVIGFPCNQFLSQSPENNEGINKFCKLNYGVTFMISEKVEVNGVNAHPVFNYLVRECPFMGFNKENNSVKIVYSVLEERYPEYLVGDSIKWNFTKFLIDKSGKPIKRFEPDVEPMDMVEDIEKAIYV</sequence>
<dbReference type="RefSeq" id="WP_406786415.1">
    <property type="nucleotide sequence ID" value="NZ_JBJIAA010000003.1"/>
</dbReference>
<dbReference type="Gene3D" id="3.40.30.10">
    <property type="entry name" value="Glutaredoxin"/>
    <property type="match status" value="1"/>
</dbReference>
<dbReference type="InterPro" id="IPR029760">
    <property type="entry name" value="GPX_CS"/>
</dbReference>
<name>A0ABW8TC26_9CLOT</name>
<dbReference type="GO" id="GO:0004601">
    <property type="term" value="F:peroxidase activity"/>
    <property type="evidence" value="ECO:0007669"/>
    <property type="project" value="UniProtKB-KW"/>
</dbReference>
<keyword evidence="3 4" id="KW-0560">Oxidoreductase</keyword>
<keyword evidence="6" id="KW-1185">Reference proteome</keyword>
<dbReference type="PRINTS" id="PR01011">
    <property type="entry name" value="GLUTPROXDASE"/>
</dbReference>
<dbReference type="PANTHER" id="PTHR11592">
    <property type="entry name" value="GLUTATHIONE PEROXIDASE"/>
    <property type="match status" value="1"/>
</dbReference>
<dbReference type="Proteomes" id="UP001623592">
    <property type="component" value="Unassembled WGS sequence"/>
</dbReference>
<proteinExistence type="inferred from homology"/>
<organism evidence="5 6">
    <name type="scientific">Clostridium neuense</name>
    <dbReference type="NCBI Taxonomy" id="1728934"/>
    <lineage>
        <taxon>Bacteria</taxon>
        <taxon>Bacillati</taxon>
        <taxon>Bacillota</taxon>
        <taxon>Clostridia</taxon>
        <taxon>Eubacteriales</taxon>
        <taxon>Clostridiaceae</taxon>
        <taxon>Clostridium</taxon>
    </lineage>
</organism>
<dbReference type="InterPro" id="IPR000889">
    <property type="entry name" value="Glutathione_peroxidase"/>
</dbReference>
<dbReference type="PROSITE" id="PS00763">
    <property type="entry name" value="GLUTATHIONE_PEROXID_2"/>
    <property type="match status" value="1"/>
</dbReference>
<evidence type="ECO:0000256" key="4">
    <source>
        <dbReference type="RuleBase" id="RU000499"/>
    </source>
</evidence>
<evidence type="ECO:0000313" key="5">
    <source>
        <dbReference type="EMBL" id="MFL0249752.1"/>
    </source>
</evidence>
<protein>
    <recommendedName>
        <fullName evidence="4">Glutathione peroxidase</fullName>
    </recommendedName>
</protein>
<comment type="caution">
    <text evidence="5">The sequence shown here is derived from an EMBL/GenBank/DDBJ whole genome shotgun (WGS) entry which is preliminary data.</text>
</comment>
<dbReference type="PIRSF" id="PIRSF000303">
    <property type="entry name" value="Glutathion_perox"/>
    <property type="match status" value="1"/>
</dbReference>
<keyword evidence="2 4" id="KW-0575">Peroxidase</keyword>
<dbReference type="PROSITE" id="PS51355">
    <property type="entry name" value="GLUTATHIONE_PEROXID_3"/>
    <property type="match status" value="1"/>
</dbReference>